<protein>
    <submittedName>
        <fullName evidence="2">Uncharacterized protein</fullName>
    </submittedName>
</protein>
<dbReference type="AlphaFoldDB" id="A0AAD4VLS6"/>
<evidence type="ECO:0000256" key="1">
    <source>
        <dbReference type="SAM" id="MobiDB-lite"/>
    </source>
</evidence>
<reference evidence="2 3" key="1">
    <citation type="journal article" date="2022" name="G3 (Bethesda)">
        <title>Whole-genome sequence and methylome profiling of the almond [Prunus dulcis (Mill.) D.A. Webb] cultivar 'Nonpareil'.</title>
        <authorList>
            <person name="D'Amico-Willman K.M."/>
            <person name="Ouma W.Z."/>
            <person name="Meulia T."/>
            <person name="Sideli G.M."/>
            <person name="Gradziel T.M."/>
            <person name="Fresnedo-Ramirez J."/>
        </authorList>
    </citation>
    <scope>NUCLEOTIDE SEQUENCE [LARGE SCALE GENOMIC DNA]</scope>
    <source>
        <strain evidence="2">Clone GOH B32 T37-40</strain>
    </source>
</reference>
<feature type="compositionally biased region" description="Acidic residues" evidence="1">
    <location>
        <begin position="36"/>
        <end position="65"/>
    </location>
</feature>
<dbReference type="Proteomes" id="UP001054821">
    <property type="component" value="Chromosome 5"/>
</dbReference>
<gene>
    <name evidence="2" type="ORF">L3X38_026830</name>
</gene>
<sequence length="128" mass="15063">MLKIMKILLMDMMRKNLVRQRKNLVKVREASVAWQDGEDEQGGEDEEENGDFIDSEFEQSDEEDNMNFHKYVVTEEQDDEYKERGEVETDDYNTSDLDSFIDIMKMKMARRQVLGNQNSSSTINNMTC</sequence>
<evidence type="ECO:0000313" key="3">
    <source>
        <dbReference type="Proteomes" id="UP001054821"/>
    </source>
</evidence>
<name>A0AAD4VLS6_PRUDU</name>
<accession>A0AAD4VLS6</accession>
<comment type="caution">
    <text evidence="2">The sequence shown here is derived from an EMBL/GenBank/DDBJ whole genome shotgun (WGS) entry which is preliminary data.</text>
</comment>
<organism evidence="2 3">
    <name type="scientific">Prunus dulcis</name>
    <name type="common">Almond</name>
    <name type="synonym">Amygdalus dulcis</name>
    <dbReference type="NCBI Taxonomy" id="3755"/>
    <lineage>
        <taxon>Eukaryota</taxon>
        <taxon>Viridiplantae</taxon>
        <taxon>Streptophyta</taxon>
        <taxon>Embryophyta</taxon>
        <taxon>Tracheophyta</taxon>
        <taxon>Spermatophyta</taxon>
        <taxon>Magnoliopsida</taxon>
        <taxon>eudicotyledons</taxon>
        <taxon>Gunneridae</taxon>
        <taxon>Pentapetalae</taxon>
        <taxon>rosids</taxon>
        <taxon>fabids</taxon>
        <taxon>Rosales</taxon>
        <taxon>Rosaceae</taxon>
        <taxon>Amygdaloideae</taxon>
        <taxon>Amygdaleae</taxon>
        <taxon>Prunus</taxon>
    </lineage>
</organism>
<dbReference type="EMBL" id="JAJFAZ020000005">
    <property type="protein sequence ID" value="KAI5327434.1"/>
    <property type="molecule type" value="Genomic_DNA"/>
</dbReference>
<keyword evidence="3" id="KW-1185">Reference proteome</keyword>
<feature type="region of interest" description="Disordered" evidence="1">
    <location>
        <begin position="30"/>
        <end position="65"/>
    </location>
</feature>
<evidence type="ECO:0000313" key="2">
    <source>
        <dbReference type="EMBL" id="KAI5327434.1"/>
    </source>
</evidence>
<proteinExistence type="predicted"/>